<organism evidence="1 2">
    <name type="scientific">Eumeta variegata</name>
    <name type="common">Bagworm moth</name>
    <name type="synonym">Eumeta japonica</name>
    <dbReference type="NCBI Taxonomy" id="151549"/>
    <lineage>
        <taxon>Eukaryota</taxon>
        <taxon>Metazoa</taxon>
        <taxon>Ecdysozoa</taxon>
        <taxon>Arthropoda</taxon>
        <taxon>Hexapoda</taxon>
        <taxon>Insecta</taxon>
        <taxon>Pterygota</taxon>
        <taxon>Neoptera</taxon>
        <taxon>Endopterygota</taxon>
        <taxon>Lepidoptera</taxon>
        <taxon>Glossata</taxon>
        <taxon>Ditrysia</taxon>
        <taxon>Tineoidea</taxon>
        <taxon>Psychidae</taxon>
        <taxon>Oiketicinae</taxon>
        <taxon>Eumeta</taxon>
    </lineage>
</organism>
<keyword evidence="2" id="KW-1185">Reference proteome</keyword>
<dbReference type="AlphaFoldDB" id="A0A4C1ZKE9"/>
<gene>
    <name evidence="1" type="ORF">EVAR_65175_1</name>
</gene>
<evidence type="ECO:0000313" key="2">
    <source>
        <dbReference type="Proteomes" id="UP000299102"/>
    </source>
</evidence>
<sequence>MSSPSADAVVPVWSELDLGDSRTVVSLTCCCDVTTVLSEHSVRTDAPARPLPVLSLNKHFTCAFSVQIATPLCPRPSRPYRPRVRCAAGYHASQRLITVTGCWPFPSGQQTRTDLGPPALEVLLADTRCRPPTSIIPHSILVTPGSIVDLARI</sequence>
<protein>
    <submittedName>
        <fullName evidence="1">Uncharacterized protein</fullName>
    </submittedName>
</protein>
<comment type="caution">
    <text evidence="1">The sequence shown here is derived from an EMBL/GenBank/DDBJ whole genome shotgun (WGS) entry which is preliminary data.</text>
</comment>
<dbReference type="EMBL" id="BGZK01001869">
    <property type="protein sequence ID" value="GBP87554.1"/>
    <property type="molecule type" value="Genomic_DNA"/>
</dbReference>
<proteinExistence type="predicted"/>
<name>A0A4C1ZKE9_EUMVA</name>
<accession>A0A4C1ZKE9</accession>
<reference evidence="1 2" key="1">
    <citation type="journal article" date="2019" name="Commun. Biol.">
        <title>The bagworm genome reveals a unique fibroin gene that provides high tensile strength.</title>
        <authorList>
            <person name="Kono N."/>
            <person name="Nakamura H."/>
            <person name="Ohtoshi R."/>
            <person name="Tomita M."/>
            <person name="Numata K."/>
            <person name="Arakawa K."/>
        </authorList>
    </citation>
    <scope>NUCLEOTIDE SEQUENCE [LARGE SCALE GENOMIC DNA]</scope>
</reference>
<dbReference type="Proteomes" id="UP000299102">
    <property type="component" value="Unassembled WGS sequence"/>
</dbReference>
<evidence type="ECO:0000313" key="1">
    <source>
        <dbReference type="EMBL" id="GBP87554.1"/>
    </source>
</evidence>